<accession>A0A226EEE9</accession>
<dbReference type="Proteomes" id="UP000198287">
    <property type="component" value="Unassembled WGS sequence"/>
</dbReference>
<dbReference type="EMBL" id="LNIX01000004">
    <property type="protein sequence ID" value="OXA55912.1"/>
    <property type="molecule type" value="Genomic_DNA"/>
</dbReference>
<evidence type="ECO:0000313" key="2">
    <source>
        <dbReference type="EMBL" id="OXA55912.1"/>
    </source>
</evidence>
<dbReference type="InterPro" id="IPR001810">
    <property type="entry name" value="F-box_dom"/>
</dbReference>
<dbReference type="SUPFAM" id="SSF52047">
    <property type="entry name" value="RNI-like"/>
    <property type="match status" value="1"/>
</dbReference>
<dbReference type="SUPFAM" id="SSF81383">
    <property type="entry name" value="F-box domain"/>
    <property type="match status" value="1"/>
</dbReference>
<name>A0A226EEE9_FOLCA</name>
<sequence>MDIGSSDDDDVITDATTLDRLPLEVLEPIVKLLPYKDMVKATEVSIRWHQIVDELLGRKLFVGRACQFTPDDEERYRHNYVPITNMGKLGVNTCYVGEVVDNTKSMSSLVYYWTKLKDTLFGPTLPKFKYPHLLKHIFFDGPLLSRYFDSIVRPLQNLERLDIHWSALCSLNPANMDFPPFNRLETLNIWGHKLTQGLFTQFYSSSQIVGNLLVLLAHNQFPSLHNLAMEYPFDLKENASKVTDSLLEFLIKHQKTITKFKLCVNLFITEEPNDWDSAEDRNWVSKAKAASKLIKLKQMDLNICSIYKVRLAKIWNAFVEAQNSLDSVSVMTFRLEQNVMRRICEQNFKTLVSIGLTRLVLSEEGRSLPIDCTVFETCSLLKSLFLEGIPANTVDPGIINVFKLPKTLEKVELGSLPMYIQDSRRLLTEFPNMRNVFLGDIGHQGDFGVEVETIKQVIRDRKITFITLYGCVNGAIPEDGIPNGNPDNEVRINVRYYGMLELKLNPQGYYEPIPREPLPDMFVDDLD</sequence>
<dbReference type="AlphaFoldDB" id="A0A226EEE9"/>
<dbReference type="OrthoDB" id="27842at2759"/>
<dbReference type="SMART" id="SM00256">
    <property type="entry name" value="FBOX"/>
    <property type="match status" value="1"/>
</dbReference>
<organism evidence="2 3">
    <name type="scientific">Folsomia candida</name>
    <name type="common">Springtail</name>
    <dbReference type="NCBI Taxonomy" id="158441"/>
    <lineage>
        <taxon>Eukaryota</taxon>
        <taxon>Metazoa</taxon>
        <taxon>Ecdysozoa</taxon>
        <taxon>Arthropoda</taxon>
        <taxon>Hexapoda</taxon>
        <taxon>Collembola</taxon>
        <taxon>Entomobryomorpha</taxon>
        <taxon>Isotomoidea</taxon>
        <taxon>Isotomidae</taxon>
        <taxon>Proisotominae</taxon>
        <taxon>Folsomia</taxon>
    </lineage>
</organism>
<dbReference type="OMA" id="RICEQNF"/>
<dbReference type="InterPro" id="IPR036047">
    <property type="entry name" value="F-box-like_dom_sf"/>
</dbReference>
<gene>
    <name evidence="2" type="ORF">Fcan01_09498</name>
</gene>
<evidence type="ECO:0000259" key="1">
    <source>
        <dbReference type="PROSITE" id="PS50181"/>
    </source>
</evidence>
<comment type="caution">
    <text evidence="2">The sequence shown here is derived from an EMBL/GenBank/DDBJ whole genome shotgun (WGS) entry which is preliminary data.</text>
</comment>
<protein>
    <recommendedName>
        <fullName evidence="1">F-box domain-containing protein</fullName>
    </recommendedName>
</protein>
<dbReference type="InterPro" id="IPR032675">
    <property type="entry name" value="LRR_dom_sf"/>
</dbReference>
<keyword evidence="3" id="KW-1185">Reference proteome</keyword>
<evidence type="ECO:0000313" key="3">
    <source>
        <dbReference type="Proteomes" id="UP000198287"/>
    </source>
</evidence>
<dbReference type="PROSITE" id="PS50181">
    <property type="entry name" value="FBOX"/>
    <property type="match status" value="1"/>
</dbReference>
<reference evidence="2 3" key="1">
    <citation type="submission" date="2015-12" db="EMBL/GenBank/DDBJ databases">
        <title>The genome of Folsomia candida.</title>
        <authorList>
            <person name="Faddeeva A."/>
            <person name="Derks M.F."/>
            <person name="Anvar Y."/>
            <person name="Smit S."/>
            <person name="Van Straalen N."/>
            <person name="Roelofs D."/>
        </authorList>
    </citation>
    <scope>NUCLEOTIDE SEQUENCE [LARGE SCALE GENOMIC DNA]</scope>
    <source>
        <strain evidence="2 3">VU population</strain>
        <tissue evidence="2">Whole body</tissue>
    </source>
</reference>
<proteinExistence type="predicted"/>
<dbReference type="Gene3D" id="3.80.10.10">
    <property type="entry name" value="Ribonuclease Inhibitor"/>
    <property type="match status" value="1"/>
</dbReference>
<dbReference type="Pfam" id="PF00646">
    <property type="entry name" value="F-box"/>
    <property type="match status" value="1"/>
</dbReference>
<feature type="domain" description="F-box" evidence="1">
    <location>
        <begin position="15"/>
        <end position="64"/>
    </location>
</feature>